<sequence length="122" mass="12721">MAHRAGFAGSVQAPGVIAGIKSWTLTYTVETPNSTDFADAGVSAFIPGITEWNGSFEGFKDGVPIAGLHSEVALVLDETQNASEEWLGQAILTSITPCTDHDGIVSYSYTFQGTAGLTVPIA</sequence>
<dbReference type="EMBL" id="LAZR01027694">
    <property type="protein sequence ID" value="KKL64922.1"/>
    <property type="molecule type" value="Genomic_DNA"/>
</dbReference>
<dbReference type="AlphaFoldDB" id="A0A0F9GP54"/>
<accession>A0A0F9GP54</accession>
<protein>
    <submittedName>
        <fullName evidence="1">Uncharacterized protein</fullName>
    </submittedName>
</protein>
<gene>
    <name evidence="1" type="ORF">LCGC14_2160150</name>
</gene>
<name>A0A0F9GP54_9ZZZZ</name>
<proteinExistence type="predicted"/>
<evidence type="ECO:0000313" key="1">
    <source>
        <dbReference type="EMBL" id="KKL64922.1"/>
    </source>
</evidence>
<reference evidence="1" key="1">
    <citation type="journal article" date="2015" name="Nature">
        <title>Complex archaea that bridge the gap between prokaryotes and eukaryotes.</title>
        <authorList>
            <person name="Spang A."/>
            <person name="Saw J.H."/>
            <person name="Jorgensen S.L."/>
            <person name="Zaremba-Niedzwiedzka K."/>
            <person name="Martijn J."/>
            <person name="Lind A.E."/>
            <person name="van Eijk R."/>
            <person name="Schleper C."/>
            <person name="Guy L."/>
            <person name="Ettema T.J."/>
        </authorList>
    </citation>
    <scope>NUCLEOTIDE SEQUENCE</scope>
</reference>
<comment type="caution">
    <text evidence="1">The sequence shown here is derived from an EMBL/GenBank/DDBJ whole genome shotgun (WGS) entry which is preliminary data.</text>
</comment>
<organism evidence="1">
    <name type="scientific">marine sediment metagenome</name>
    <dbReference type="NCBI Taxonomy" id="412755"/>
    <lineage>
        <taxon>unclassified sequences</taxon>
        <taxon>metagenomes</taxon>
        <taxon>ecological metagenomes</taxon>
    </lineage>
</organism>